<name>A0ABW6BSX4_9BACT</name>
<comment type="caution">
    <text evidence="2">The sequence shown here is derived from an EMBL/GenBank/DDBJ whole genome shotgun (WGS) entry which is preliminary data.</text>
</comment>
<feature type="signal peptide" evidence="1">
    <location>
        <begin position="1"/>
        <end position="24"/>
    </location>
</feature>
<dbReference type="EMBL" id="JBHUOX010000007">
    <property type="protein sequence ID" value="MFD3000915.1"/>
    <property type="molecule type" value="Genomic_DNA"/>
</dbReference>
<evidence type="ECO:0000256" key="1">
    <source>
        <dbReference type="SAM" id="SignalP"/>
    </source>
</evidence>
<dbReference type="RefSeq" id="WP_377484451.1">
    <property type="nucleotide sequence ID" value="NZ_JBHUOX010000007.1"/>
</dbReference>
<sequence>MLRRNFLKLTGLGAVMVAAPTAGFASISIKDAAVGAIINEFDYLVLDRKGVEDFVNDFLPYYYWNGQLKHSLVIRTLYVLKCKSDRAVSVFNTTLLRTLAETYLLSTDFFTNNMDETKVIKYTGIYSPYSKPCANPFSFIHYPGQVT</sequence>
<evidence type="ECO:0008006" key="4">
    <source>
        <dbReference type="Google" id="ProtNLM"/>
    </source>
</evidence>
<proteinExistence type="predicted"/>
<protein>
    <recommendedName>
        <fullName evidence="4">Twin-arginine translocation signal domain-containing protein</fullName>
    </recommendedName>
</protein>
<feature type="chain" id="PRO_5045183495" description="Twin-arginine translocation signal domain-containing protein" evidence="1">
    <location>
        <begin position="25"/>
        <end position="147"/>
    </location>
</feature>
<evidence type="ECO:0000313" key="3">
    <source>
        <dbReference type="Proteomes" id="UP001597641"/>
    </source>
</evidence>
<accession>A0ABW6BSX4</accession>
<dbReference type="Proteomes" id="UP001597641">
    <property type="component" value="Unassembled WGS sequence"/>
</dbReference>
<keyword evidence="3" id="KW-1185">Reference proteome</keyword>
<reference evidence="3" key="1">
    <citation type="journal article" date="2019" name="Int. J. Syst. Evol. Microbiol.">
        <title>The Global Catalogue of Microorganisms (GCM) 10K type strain sequencing project: providing services to taxonomists for standard genome sequencing and annotation.</title>
        <authorList>
            <consortium name="The Broad Institute Genomics Platform"/>
            <consortium name="The Broad Institute Genome Sequencing Center for Infectious Disease"/>
            <person name="Wu L."/>
            <person name="Ma J."/>
        </authorList>
    </citation>
    <scope>NUCLEOTIDE SEQUENCE [LARGE SCALE GENOMIC DNA]</scope>
    <source>
        <strain evidence="3">KCTC 23984</strain>
    </source>
</reference>
<keyword evidence="1" id="KW-0732">Signal</keyword>
<organism evidence="2 3">
    <name type="scientific">Pontibacter toksunensis</name>
    <dbReference type="NCBI Taxonomy" id="1332631"/>
    <lineage>
        <taxon>Bacteria</taxon>
        <taxon>Pseudomonadati</taxon>
        <taxon>Bacteroidota</taxon>
        <taxon>Cytophagia</taxon>
        <taxon>Cytophagales</taxon>
        <taxon>Hymenobacteraceae</taxon>
        <taxon>Pontibacter</taxon>
    </lineage>
</organism>
<gene>
    <name evidence="2" type="ORF">ACFS7Z_11120</name>
</gene>
<evidence type="ECO:0000313" key="2">
    <source>
        <dbReference type="EMBL" id="MFD3000915.1"/>
    </source>
</evidence>